<dbReference type="PANTHER" id="PTHR35271">
    <property type="entry name" value="ABC TRANSPORTER, SUBSTRATE-BINDING LIPOPROTEIN-RELATED"/>
    <property type="match status" value="1"/>
</dbReference>
<dbReference type="Gene3D" id="3.40.50.2300">
    <property type="match status" value="2"/>
</dbReference>
<evidence type="ECO:0000313" key="2">
    <source>
        <dbReference type="Proteomes" id="UP000057737"/>
    </source>
</evidence>
<evidence type="ECO:0000313" key="1">
    <source>
        <dbReference type="EMBL" id="KWV51363.1"/>
    </source>
</evidence>
<evidence type="ECO:0008006" key="3">
    <source>
        <dbReference type="Google" id="ProtNLM"/>
    </source>
</evidence>
<dbReference type="Pfam" id="PF04392">
    <property type="entry name" value="ABC_sub_bind"/>
    <property type="match status" value="1"/>
</dbReference>
<dbReference type="InterPro" id="IPR007487">
    <property type="entry name" value="ABC_transpt-TYRBP-like"/>
</dbReference>
<dbReference type="CDD" id="cd06325">
    <property type="entry name" value="PBP1_ABC_unchar_transporter"/>
    <property type="match status" value="1"/>
</dbReference>
<keyword evidence="2" id="KW-1185">Reference proteome</keyword>
<dbReference type="PANTHER" id="PTHR35271:SF1">
    <property type="entry name" value="ABC TRANSPORTER, SUBSTRATE-BINDING LIPOPROTEIN"/>
    <property type="match status" value="1"/>
</dbReference>
<protein>
    <recommendedName>
        <fullName evidence="3">ABC transporter substrate-binding protein</fullName>
    </recommendedName>
</protein>
<accession>A0A109JLX1</accession>
<comment type="caution">
    <text evidence="1">The sequence shown here is derived from an EMBL/GenBank/DDBJ whole genome shotgun (WGS) entry which is preliminary data.</text>
</comment>
<name>A0A109JLX1_9BRAD</name>
<sequence>MGHARLKVFEQSLEKLGWTDGRTVNIEVRWSGADTELTHRFAKELLAWQPDVIVTTSTPTTAAVKQETRTTPIVFTVVADPIGEGFVENLAQPGGNITGFVNFEPSMAGKWLSLLKEIDPRVVRAAGLFNPDTAPDGGAYFYRAFEAAARDLSITPFISPVRSDAEIDSAISAVAHKQGAGLVTMADSFMAVHRAMVIERAARHGIPAIYPFRSATADGGLFSYGPVVAELYRQVAPYVDRILRGAQPSGLPVQAPTKFELVINLHTAKSLGLDVPATLLTRADEVIE</sequence>
<dbReference type="EMBL" id="LNCU01000089">
    <property type="protein sequence ID" value="KWV51363.1"/>
    <property type="molecule type" value="Genomic_DNA"/>
</dbReference>
<organism evidence="1 2">
    <name type="scientific">Bradyrhizobium macuxiense</name>
    <dbReference type="NCBI Taxonomy" id="1755647"/>
    <lineage>
        <taxon>Bacteria</taxon>
        <taxon>Pseudomonadati</taxon>
        <taxon>Pseudomonadota</taxon>
        <taxon>Alphaproteobacteria</taxon>
        <taxon>Hyphomicrobiales</taxon>
        <taxon>Nitrobacteraceae</taxon>
        <taxon>Bradyrhizobium</taxon>
    </lineage>
</organism>
<dbReference type="Proteomes" id="UP000057737">
    <property type="component" value="Unassembled WGS sequence"/>
</dbReference>
<dbReference type="AlphaFoldDB" id="A0A109JLX1"/>
<reference evidence="1 2" key="1">
    <citation type="submission" date="2015-11" db="EMBL/GenBank/DDBJ databases">
        <title>Draft Genome Sequence of the Strain BR 10303 (Bradyrhizobium sp.) isolated from nodules of Centrolobium paraense.</title>
        <authorList>
            <person name="Zelli J.E."/>
            <person name="Simoes-Araujo J.L."/>
            <person name="Barauna A.C."/>
            <person name="Silva K."/>
        </authorList>
    </citation>
    <scope>NUCLEOTIDE SEQUENCE [LARGE SCALE GENOMIC DNA]</scope>
    <source>
        <strain evidence="1 2">BR 10303</strain>
    </source>
</reference>
<proteinExistence type="predicted"/>
<gene>
    <name evidence="1" type="ORF">AS156_12285</name>
</gene>